<name>A0A0K8TPJ2_TABBR</name>
<dbReference type="InterPro" id="IPR034884">
    <property type="entry name" value="Cytochrome_c_oxidase_VIc/VIIs"/>
</dbReference>
<dbReference type="PANTHER" id="PTHR48416:SF1">
    <property type="entry name" value="CYTOCHROME C OXIDASE SUBUNIT 6C"/>
    <property type="match status" value="1"/>
</dbReference>
<keyword evidence="7" id="KW-0496">Mitochondrion</keyword>
<dbReference type="PANTHER" id="PTHR48416">
    <property type="entry name" value="CYTOCHROME C OXIDASE SUBUNIT 6C"/>
    <property type="match status" value="1"/>
</dbReference>
<evidence type="ECO:0000256" key="1">
    <source>
        <dbReference type="ARBA" id="ARBA00004434"/>
    </source>
</evidence>
<feature type="transmembrane region" description="Helical" evidence="9">
    <location>
        <begin position="29"/>
        <end position="47"/>
    </location>
</feature>
<dbReference type="InterPro" id="IPR051389">
    <property type="entry name" value="Cytochrome_c_oxidase_VIc"/>
</dbReference>
<evidence type="ECO:0000256" key="3">
    <source>
        <dbReference type="ARBA" id="ARBA00007204"/>
    </source>
</evidence>
<organism evidence="10">
    <name type="scientific">Tabanus bromius</name>
    <name type="common">Band-eyed brown horse fly</name>
    <dbReference type="NCBI Taxonomy" id="304241"/>
    <lineage>
        <taxon>Eukaryota</taxon>
        <taxon>Metazoa</taxon>
        <taxon>Ecdysozoa</taxon>
        <taxon>Arthropoda</taxon>
        <taxon>Hexapoda</taxon>
        <taxon>Insecta</taxon>
        <taxon>Pterygota</taxon>
        <taxon>Neoptera</taxon>
        <taxon>Endopterygota</taxon>
        <taxon>Diptera</taxon>
        <taxon>Brachycera</taxon>
        <taxon>Tabanomorpha</taxon>
        <taxon>Tabanoidea</taxon>
        <taxon>Tabanidae</taxon>
        <taxon>Tabanus</taxon>
    </lineage>
</organism>
<reference evidence="10" key="1">
    <citation type="journal article" date="2015" name="Insect Biochem. Mol. Biol.">
        <title>An insight into the sialome of the horse fly, Tabanus bromius.</title>
        <authorList>
            <person name="Ribeiro J.M."/>
            <person name="Kazimirova M."/>
            <person name="Takac P."/>
            <person name="Andersen J.F."/>
            <person name="Francischetti I.M."/>
        </authorList>
    </citation>
    <scope>NUCLEOTIDE SEQUENCE</scope>
</reference>
<proteinExistence type="evidence at transcript level"/>
<dbReference type="InterPro" id="IPR037169">
    <property type="entry name" value="Cytochrome_c_oxidase_VIc_sf"/>
</dbReference>
<keyword evidence="8 9" id="KW-0472">Membrane</keyword>
<keyword evidence="6 9" id="KW-1133">Transmembrane helix</keyword>
<dbReference type="GO" id="GO:0005743">
    <property type="term" value="C:mitochondrial inner membrane"/>
    <property type="evidence" value="ECO:0007669"/>
    <property type="project" value="UniProtKB-SubCell"/>
</dbReference>
<evidence type="ECO:0000256" key="5">
    <source>
        <dbReference type="ARBA" id="ARBA00022792"/>
    </source>
</evidence>
<accession>A0A0K8TPJ2</accession>
<evidence type="ECO:0000256" key="4">
    <source>
        <dbReference type="ARBA" id="ARBA00022692"/>
    </source>
</evidence>
<evidence type="ECO:0000256" key="7">
    <source>
        <dbReference type="ARBA" id="ARBA00023128"/>
    </source>
</evidence>
<dbReference type="Gene3D" id="4.10.93.10">
    <property type="entry name" value="Mitochondrial cytochrome c oxidase subunit VIc/VIIs"/>
    <property type="match status" value="1"/>
</dbReference>
<dbReference type="Pfam" id="PF02937">
    <property type="entry name" value="COX6C"/>
    <property type="match status" value="1"/>
</dbReference>
<dbReference type="AlphaFoldDB" id="A0A0K8TPJ2"/>
<dbReference type="SUPFAM" id="SSF81415">
    <property type="entry name" value="Mitochondrial cytochrome c oxidase subunit VIc"/>
    <property type="match status" value="1"/>
</dbReference>
<evidence type="ECO:0000256" key="9">
    <source>
        <dbReference type="SAM" id="Phobius"/>
    </source>
</evidence>
<comment type="pathway">
    <text evidence="2">Energy metabolism; oxidative phosphorylation.</text>
</comment>
<protein>
    <submittedName>
        <fullName evidence="10">Putative cytochrome c oxidase subunit vic</fullName>
    </submittedName>
</protein>
<evidence type="ECO:0000256" key="2">
    <source>
        <dbReference type="ARBA" id="ARBA00004673"/>
    </source>
</evidence>
<evidence type="ECO:0000313" key="10">
    <source>
        <dbReference type="EMBL" id="JAI16312.1"/>
    </source>
</evidence>
<keyword evidence="5" id="KW-0999">Mitochondrion inner membrane</keyword>
<keyword evidence="4 9" id="KW-0812">Transmembrane</keyword>
<evidence type="ECO:0000256" key="8">
    <source>
        <dbReference type="ARBA" id="ARBA00023136"/>
    </source>
</evidence>
<dbReference type="EMBL" id="GDAI01001291">
    <property type="protein sequence ID" value="JAI16312.1"/>
    <property type="molecule type" value="mRNA"/>
</dbReference>
<evidence type="ECO:0000256" key="6">
    <source>
        <dbReference type="ARBA" id="ARBA00022989"/>
    </source>
</evidence>
<comment type="similarity">
    <text evidence="3">Belongs to the cytochrome c oxidase subunit 6c family.</text>
</comment>
<sequence>MSQTPAVEAARAVKPQLRGLHHATIKRNLFVAFGLVTFVTTTFKFLVNEPKKKAYAEFYKTYDAQKSFERMKAAGVFQGVDK</sequence>
<dbReference type="CDD" id="cd22901">
    <property type="entry name" value="CcO_VIc"/>
    <property type="match status" value="1"/>
</dbReference>
<comment type="subcellular location">
    <subcellularLocation>
        <location evidence="1">Mitochondrion inner membrane</location>
        <topology evidence="1">Single-pass membrane protein</topology>
    </subcellularLocation>
</comment>